<dbReference type="Proteomes" id="UP000026962">
    <property type="component" value="Chromosome 4"/>
</dbReference>
<dbReference type="Gramene" id="OPUNC04G02030.1">
    <property type="protein sequence ID" value="OPUNC04G02030.1"/>
    <property type="gene ID" value="OPUNC04G02030"/>
</dbReference>
<proteinExistence type="predicted"/>
<reference evidence="1" key="1">
    <citation type="submission" date="2015-04" db="UniProtKB">
        <authorList>
            <consortium name="EnsemblPlants"/>
        </authorList>
    </citation>
    <scope>IDENTIFICATION</scope>
</reference>
<evidence type="ECO:0000313" key="1">
    <source>
        <dbReference type="EnsemblPlants" id="OPUNC04G02030.1"/>
    </source>
</evidence>
<dbReference type="EnsemblPlants" id="OPUNC04G02030.1">
    <property type="protein sequence ID" value="OPUNC04G02030.1"/>
    <property type="gene ID" value="OPUNC04G02030"/>
</dbReference>
<dbReference type="Pfam" id="PF02458">
    <property type="entry name" value="Transferase"/>
    <property type="match status" value="1"/>
</dbReference>
<dbReference type="HOGENOM" id="CLU_812302_0_0_1"/>
<name>A0A0E0KML2_ORYPU</name>
<dbReference type="GO" id="GO:0050734">
    <property type="term" value="F:hydroxycinnamoyltransferase activity"/>
    <property type="evidence" value="ECO:0007669"/>
    <property type="project" value="UniProtKB-ARBA"/>
</dbReference>
<keyword evidence="2" id="KW-1185">Reference proteome</keyword>
<sequence length="342" mass="37687">MYHVTVLFAFSPLNPTTRALLDALSATLPYFPLLTARLERCCRHRHGQRWRRCSRREGRGVVSDLADHLPLRCRISRASTHRSIRARLRNICSCWYRSIASRAAALSMHRAPCRPPTGVIAARRRHELDRTRRRWCHPASTLLKSIANLLVHITQASSSPSSSSAQGKYTTFGTVSAHVWNKITALCGLNAGALTSVNVSVNGRARLGTATVTMGNLIINASSSATVRELTTSSLADAAMVWRWSAECSMLPTRSKGAGRGLMRRVEVPSGLVRLIPIREGLEGIYSTPIVVWNYSPSIPSNPHQSPPNQTRPQGGVILRLVSMTPSPESMLRRRSAARRGC</sequence>
<reference evidence="1" key="2">
    <citation type="submission" date="2018-05" db="EMBL/GenBank/DDBJ databases">
        <title>OpunRS2 (Oryza punctata Reference Sequence Version 2).</title>
        <authorList>
            <person name="Zhang J."/>
            <person name="Kudrna D."/>
            <person name="Lee S."/>
            <person name="Talag J."/>
            <person name="Welchert J."/>
            <person name="Wing R.A."/>
        </authorList>
    </citation>
    <scope>NUCLEOTIDE SEQUENCE [LARGE SCALE GENOMIC DNA]</scope>
</reference>
<organism evidence="1">
    <name type="scientific">Oryza punctata</name>
    <name type="common">Red rice</name>
    <dbReference type="NCBI Taxonomy" id="4537"/>
    <lineage>
        <taxon>Eukaryota</taxon>
        <taxon>Viridiplantae</taxon>
        <taxon>Streptophyta</taxon>
        <taxon>Embryophyta</taxon>
        <taxon>Tracheophyta</taxon>
        <taxon>Spermatophyta</taxon>
        <taxon>Magnoliopsida</taxon>
        <taxon>Liliopsida</taxon>
        <taxon>Poales</taxon>
        <taxon>Poaceae</taxon>
        <taxon>BOP clade</taxon>
        <taxon>Oryzoideae</taxon>
        <taxon>Oryzeae</taxon>
        <taxon>Oryzinae</taxon>
        <taxon>Oryza</taxon>
    </lineage>
</organism>
<protein>
    <submittedName>
        <fullName evidence="1">Uncharacterized protein</fullName>
    </submittedName>
</protein>
<dbReference type="STRING" id="4537.A0A0E0KML2"/>
<accession>A0A0E0KML2</accession>
<dbReference type="AlphaFoldDB" id="A0A0E0KML2"/>
<dbReference type="InterPro" id="IPR023213">
    <property type="entry name" value="CAT-like_dom_sf"/>
</dbReference>
<evidence type="ECO:0000313" key="2">
    <source>
        <dbReference type="Proteomes" id="UP000026962"/>
    </source>
</evidence>
<dbReference type="Gene3D" id="3.30.559.10">
    <property type="entry name" value="Chloramphenicol acetyltransferase-like domain"/>
    <property type="match status" value="1"/>
</dbReference>